<dbReference type="Gene3D" id="1.10.260.40">
    <property type="entry name" value="lambda repressor-like DNA-binding domains"/>
    <property type="match status" value="1"/>
</dbReference>
<accession>F8IK49</accession>
<dbReference type="eggNOG" id="COG1396">
    <property type="taxonomic scope" value="Bacteria"/>
</dbReference>
<dbReference type="InterPro" id="IPR001387">
    <property type="entry name" value="Cro/C1-type_HTH"/>
</dbReference>
<dbReference type="CDD" id="cd00093">
    <property type="entry name" value="HTH_XRE"/>
    <property type="match status" value="1"/>
</dbReference>
<reference evidence="2 3" key="1">
    <citation type="journal article" date="2011" name="J. Bacteriol.">
        <title>Complete Genome Sequence of Alicyclobacillus acidocaldarius Strain Tc-4-1.</title>
        <authorList>
            <person name="Chen Y."/>
            <person name="He Y."/>
            <person name="Zhang B."/>
            <person name="Yang J."/>
            <person name="Li W."/>
            <person name="Dong Z."/>
            <person name="Hu S."/>
        </authorList>
    </citation>
    <scope>NUCLEOTIDE SEQUENCE [LARGE SCALE GENOMIC DNA]</scope>
    <source>
        <strain evidence="2 3">Tc-4-1</strain>
    </source>
</reference>
<protein>
    <submittedName>
        <fullName evidence="2">Helix-turn-helix domain protein</fullName>
    </submittedName>
</protein>
<proteinExistence type="predicted"/>
<feature type="domain" description="HTH cro/C1-type" evidence="1">
    <location>
        <begin position="11"/>
        <end position="64"/>
    </location>
</feature>
<dbReference type="GO" id="GO:0003677">
    <property type="term" value="F:DNA binding"/>
    <property type="evidence" value="ECO:0007669"/>
    <property type="project" value="InterPro"/>
</dbReference>
<evidence type="ECO:0000259" key="1">
    <source>
        <dbReference type="PROSITE" id="PS50943"/>
    </source>
</evidence>
<gene>
    <name evidence="2" type="ordered locus">TC41_2864</name>
</gene>
<dbReference type="STRING" id="1048834.TC41_2864"/>
<dbReference type="InterPro" id="IPR010982">
    <property type="entry name" value="Lambda_DNA-bd_dom_sf"/>
</dbReference>
<evidence type="ECO:0000313" key="2">
    <source>
        <dbReference type="EMBL" id="AEJ44755.1"/>
    </source>
</evidence>
<name>F8IK49_ALIAT</name>
<dbReference type="HOGENOM" id="CLU_574456_0_0_9"/>
<dbReference type="EMBL" id="CP002902">
    <property type="protein sequence ID" value="AEJ44755.1"/>
    <property type="molecule type" value="Genomic_DNA"/>
</dbReference>
<dbReference type="Proteomes" id="UP000000292">
    <property type="component" value="Chromosome"/>
</dbReference>
<dbReference type="Pfam" id="PF13560">
    <property type="entry name" value="HTH_31"/>
    <property type="match status" value="1"/>
</dbReference>
<reference evidence="3" key="2">
    <citation type="submission" date="2011-06" db="EMBL/GenBank/DDBJ databases">
        <title>The complete genome sequence of Alicyclobacillus acidocaldarius sp. Tc-4-1.</title>
        <authorList>
            <person name="Chen Y."/>
            <person name="He Y."/>
            <person name="Dong Z."/>
            <person name="Hu S."/>
        </authorList>
    </citation>
    <scope>NUCLEOTIDE SEQUENCE [LARGE SCALE GENOMIC DNA]</scope>
    <source>
        <strain evidence="3">Tc-4-1</strain>
    </source>
</reference>
<dbReference type="PATRIC" id="fig|1048834.4.peg.2719"/>
<dbReference type="AlphaFoldDB" id="F8IK49"/>
<dbReference type="SMART" id="SM00530">
    <property type="entry name" value="HTH_XRE"/>
    <property type="match status" value="1"/>
</dbReference>
<dbReference type="PROSITE" id="PS50943">
    <property type="entry name" value="HTH_CROC1"/>
    <property type="match status" value="1"/>
</dbReference>
<dbReference type="SUPFAM" id="SSF47413">
    <property type="entry name" value="lambda repressor-like DNA-binding domains"/>
    <property type="match status" value="1"/>
</dbReference>
<sequence length="477" mass="52336">MGVDVSIGEAIRTLRTARGLSQADLADDLASPDLIDELESGRALAPYSLLIRVADRLGEPIDKLVAGADPHALLQAAIRVAQYDVAAGHPHRARDILTHLPEASFHTRSLSEYRLTLARALRGLGEEEEAVALLIPLAEAAQGANDPRIAFYALRELGFAECDRGNVPGAVRLWKDALARVDALAATHAIPWHELHALALELYLHLDDLDPHDEGFDIPWRRTSFDPQPRLRAEFAPADAALPVSKPPSAPTDRPYLAAAERMAASAPALFVVSEQLIADALCHLAVDPAQAKALAEQASTLLFVGRLAEAQASLHARLFARDRAAVSLSTRLRHAYLMTAVSPGRDLAAFADEIARLLDEGEIDRAATLLESAKAIAAELPDLEDLTAKRARLKLNLLDMEAAYAKRPRERASLRKRLIAYEQSFPDWGDAALHRRACQLLIRWLAEAREFELALRYVQKLDVLSREPRPPVPFVF</sequence>
<organism evidence="2 3">
    <name type="scientific">Alicyclobacillus acidocaldarius (strain Tc-4-1)</name>
    <name type="common">Bacillus acidocaldarius</name>
    <dbReference type="NCBI Taxonomy" id="1048834"/>
    <lineage>
        <taxon>Bacteria</taxon>
        <taxon>Bacillati</taxon>
        <taxon>Bacillota</taxon>
        <taxon>Bacilli</taxon>
        <taxon>Bacillales</taxon>
        <taxon>Alicyclobacillaceae</taxon>
        <taxon>Alicyclobacillus</taxon>
    </lineage>
</organism>
<dbReference type="KEGG" id="aad:TC41_2864"/>
<evidence type="ECO:0000313" key="3">
    <source>
        <dbReference type="Proteomes" id="UP000000292"/>
    </source>
</evidence>